<reference evidence="16" key="1">
    <citation type="submission" date="2025-08" db="UniProtKB">
        <authorList>
            <consortium name="RefSeq"/>
        </authorList>
    </citation>
    <scope>IDENTIFICATION</scope>
</reference>
<evidence type="ECO:0000256" key="12">
    <source>
        <dbReference type="SAM" id="Phobius"/>
    </source>
</evidence>
<keyword evidence="3 12" id="KW-0812">Transmembrane</keyword>
<dbReference type="Gene3D" id="2.60.40.10">
    <property type="entry name" value="Immunoglobulins"/>
    <property type="match status" value="7"/>
</dbReference>
<dbReference type="InterPro" id="IPR013783">
    <property type="entry name" value="Ig-like_fold"/>
</dbReference>
<dbReference type="GO" id="GO:0002764">
    <property type="term" value="P:immune response-regulating signaling pathway"/>
    <property type="evidence" value="ECO:0007669"/>
    <property type="project" value="TreeGrafter"/>
</dbReference>
<evidence type="ECO:0000256" key="6">
    <source>
        <dbReference type="ARBA" id="ARBA00022989"/>
    </source>
</evidence>
<keyword evidence="2" id="KW-1003">Cell membrane</keyword>
<evidence type="ECO:0000313" key="16">
    <source>
        <dbReference type="RefSeq" id="XP_023564502.1"/>
    </source>
</evidence>
<dbReference type="Pfam" id="PF13895">
    <property type="entry name" value="Ig_2"/>
    <property type="match status" value="1"/>
</dbReference>
<feature type="region of interest" description="Disordered" evidence="11">
    <location>
        <begin position="797"/>
        <end position="819"/>
    </location>
</feature>
<dbReference type="InterPro" id="IPR003599">
    <property type="entry name" value="Ig_sub"/>
</dbReference>
<dbReference type="AlphaFoldDB" id="A0A6P6DX61"/>
<dbReference type="InterPro" id="IPR013151">
    <property type="entry name" value="Immunoglobulin_dom"/>
</dbReference>
<dbReference type="RefSeq" id="XP_023564502.1">
    <property type="nucleotide sequence ID" value="XM_023708734.1"/>
</dbReference>
<dbReference type="PROSITE" id="PS50835">
    <property type="entry name" value="IG_LIKE"/>
    <property type="match status" value="1"/>
</dbReference>
<keyword evidence="7 12" id="KW-0472">Membrane</keyword>
<dbReference type="OrthoDB" id="9427497at2759"/>
<evidence type="ECO:0000256" key="1">
    <source>
        <dbReference type="ARBA" id="ARBA00004162"/>
    </source>
</evidence>
<sequence length="893" mass="98517">MNPTIVALLCLGLCLGPRNLVQAGTPVKARLWAEPGSVIPWGTPVTLWCEGTFNAQKYGLYKEGSQAPVIQTQLVPTDRAKFLIPTIRKENSGRYYCYYHSPDGWSQHSEPLELVVVTGTFRKPRLRPVPGSVIPLGTSVILWCECTLGAILCHLIKEGSPVYLESKTSQNLMSTAKFSIQYMTQNNVGRYNCYCYSPAGWSEHSEALELVVTGLYRKPSLLALPQAMVNSGGNVTLQCESWEGYNSFVLIKEGDKHSWTLDSQQGSSGKFQALFNVGSVIPSHRRIFRCYGYGRSQPLIWSEPSDPLELLVPGTLPKASFWAEPCHVIPQGKPVALWCEGIPEAQEYYLDREWQPMSWVRETSLQHRNMAKFSISSMNKYYAGQYRCYYRSPAGWSEPSDALVLVVTGIYRKPRLSALPSPVVKPGGNLTLQCGSHRGFDRFILTEEGGDQCSWMMHSQQHHRKNFQALFTVGPIIPNHNWTFRCYGYYRNEPQVWSEPSDALRLLISGLSKKPSLLTPQGPVLVPGHNLTLQCRSEHNYDRFTLSKEGVGDLPQHPGHQIQAGLSQADFTMGPGSHFHVGRYRCYGGHSLSSTWSAPSDPLDILMPGHLPATPSLSVHPGSIVSSGENVTLLCQSSIPMDTFLLSKEGAVDTPLHLRSESRAQQFQAEFSLGAASSALSGTYRCYGSWNSTPYLLSYPSDPMELEVSGGPEDQPIPPESGPQVGLARNLKVLIGVLVASILLLLLLVLFLVLRHQRQSKSRKAAVQGRAWGMRAPGLWPGVDPCCVPPEVTMKNTEPENEVELDTQSPPPEDPNGPTYAQVKHSAPGRLMDTQNAASEGPQDITYAQLHIRTLRQGTAGHPSSQGRALPEEPSVYAVLAPTCPEAITKDTK</sequence>
<feature type="signal peptide" evidence="13">
    <location>
        <begin position="1"/>
        <end position="23"/>
    </location>
</feature>
<evidence type="ECO:0000256" key="3">
    <source>
        <dbReference type="ARBA" id="ARBA00022692"/>
    </source>
</evidence>
<dbReference type="FunFam" id="2.60.40.10:FF:000049">
    <property type="entry name" value="Leukocyte immunoglobulin-like receptor subfamily B member 1"/>
    <property type="match status" value="7"/>
</dbReference>
<dbReference type="GO" id="GO:0005886">
    <property type="term" value="C:plasma membrane"/>
    <property type="evidence" value="ECO:0007669"/>
    <property type="project" value="UniProtKB-SubCell"/>
</dbReference>
<keyword evidence="6 12" id="KW-1133">Transmembrane helix</keyword>
<evidence type="ECO:0000256" key="7">
    <source>
        <dbReference type="ARBA" id="ARBA00023136"/>
    </source>
</evidence>
<keyword evidence="15" id="KW-1185">Reference proteome</keyword>
<feature type="chain" id="PRO_5028204839" evidence="13">
    <location>
        <begin position="24"/>
        <end position="893"/>
    </location>
</feature>
<organism evidence="15 16">
    <name type="scientific">Octodon degus</name>
    <name type="common">Degu</name>
    <name type="synonym">Sciurus degus</name>
    <dbReference type="NCBI Taxonomy" id="10160"/>
    <lineage>
        <taxon>Eukaryota</taxon>
        <taxon>Metazoa</taxon>
        <taxon>Chordata</taxon>
        <taxon>Craniata</taxon>
        <taxon>Vertebrata</taxon>
        <taxon>Euteleostomi</taxon>
        <taxon>Mammalia</taxon>
        <taxon>Eutheria</taxon>
        <taxon>Euarchontoglires</taxon>
        <taxon>Glires</taxon>
        <taxon>Rodentia</taxon>
        <taxon>Hystricomorpha</taxon>
        <taxon>Octodontidae</taxon>
        <taxon>Octodon</taxon>
    </lineage>
</organism>
<evidence type="ECO:0000256" key="9">
    <source>
        <dbReference type="ARBA" id="ARBA00023180"/>
    </source>
</evidence>
<dbReference type="FunCoup" id="A0A6P6DX61">
    <property type="interactions" value="400"/>
</dbReference>
<dbReference type="GO" id="GO:0032396">
    <property type="term" value="F:inhibitory MHC class I receptor activity"/>
    <property type="evidence" value="ECO:0007669"/>
    <property type="project" value="TreeGrafter"/>
</dbReference>
<comment type="subcellular location">
    <subcellularLocation>
        <location evidence="1">Cell membrane</location>
        <topology evidence="1">Single-pass membrane protein</topology>
    </subcellularLocation>
</comment>
<dbReference type="PANTHER" id="PTHR11738">
    <property type="entry name" value="MHC CLASS I NK CELL RECEPTOR"/>
    <property type="match status" value="1"/>
</dbReference>
<evidence type="ECO:0000313" key="15">
    <source>
        <dbReference type="Proteomes" id="UP000515203"/>
    </source>
</evidence>
<dbReference type="GeneID" id="101581812"/>
<evidence type="ECO:0000256" key="13">
    <source>
        <dbReference type="SAM" id="SignalP"/>
    </source>
</evidence>
<dbReference type="SUPFAM" id="SSF48726">
    <property type="entry name" value="Immunoglobulin"/>
    <property type="match status" value="7"/>
</dbReference>
<keyword evidence="4 13" id="KW-0732">Signal</keyword>
<evidence type="ECO:0000256" key="5">
    <source>
        <dbReference type="ARBA" id="ARBA00022737"/>
    </source>
</evidence>
<proteinExistence type="predicted"/>
<dbReference type="SMART" id="SM00409">
    <property type="entry name" value="IG"/>
    <property type="match status" value="7"/>
</dbReference>
<dbReference type="InterPro" id="IPR007110">
    <property type="entry name" value="Ig-like_dom"/>
</dbReference>
<evidence type="ECO:0000256" key="10">
    <source>
        <dbReference type="ARBA" id="ARBA00023319"/>
    </source>
</evidence>
<gene>
    <name evidence="16" type="primary">LOC101581812</name>
</gene>
<evidence type="ECO:0000256" key="4">
    <source>
        <dbReference type="ARBA" id="ARBA00022729"/>
    </source>
</evidence>
<evidence type="ECO:0000259" key="14">
    <source>
        <dbReference type="PROSITE" id="PS50835"/>
    </source>
</evidence>
<dbReference type="InterPro" id="IPR036179">
    <property type="entry name" value="Ig-like_dom_sf"/>
</dbReference>
<feature type="domain" description="Ig-like" evidence="14">
    <location>
        <begin position="317"/>
        <end position="388"/>
    </location>
</feature>
<keyword evidence="10" id="KW-0393">Immunoglobulin domain</keyword>
<name>A0A6P6DX61_OCTDE</name>
<evidence type="ECO:0000256" key="11">
    <source>
        <dbReference type="SAM" id="MobiDB-lite"/>
    </source>
</evidence>
<evidence type="ECO:0000256" key="2">
    <source>
        <dbReference type="ARBA" id="ARBA00022475"/>
    </source>
</evidence>
<feature type="transmembrane region" description="Helical" evidence="12">
    <location>
        <begin position="733"/>
        <end position="754"/>
    </location>
</feature>
<keyword evidence="8" id="KW-1015">Disulfide bond</keyword>
<dbReference type="GO" id="GO:0019221">
    <property type="term" value="P:cytokine-mediated signaling pathway"/>
    <property type="evidence" value="ECO:0007669"/>
    <property type="project" value="TreeGrafter"/>
</dbReference>
<protein>
    <submittedName>
        <fullName evidence="16">Leukocyte immunoglobulin-like receptor subfamily A member 6 isoform X1</fullName>
    </submittedName>
</protein>
<dbReference type="Pfam" id="PF00047">
    <property type="entry name" value="ig"/>
    <property type="match status" value="1"/>
</dbReference>
<accession>A0A6P6DX61</accession>
<dbReference type="PANTHER" id="PTHR11738:SF179">
    <property type="entry name" value="LEUKOCYTE IMMUNOGLOBULIN-LIKE RECEPTOR SUBFAMILY A MEMBER 5"/>
    <property type="match status" value="1"/>
</dbReference>
<dbReference type="InParanoid" id="A0A6P6DX61"/>
<keyword evidence="9" id="KW-0325">Glycoprotein</keyword>
<dbReference type="InterPro" id="IPR050412">
    <property type="entry name" value="Ig-like_Receptors_ImmuneReg"/>
</dbReference>
<evidence type="ECO:0000256" key="8">
    <source>
        <dbReference type="ARBA" id="ARBA00023157"/>
    </source>
</evidence>
<dbReference type="Proteomes" id="UP000515203">
    <property type="component" value="Unplaced"/>
</dbReference>
<keyword evidence="5" id="KW-0677">Repeat</keyword>